<dbReference type="EMBL" id="CP019239">
    <property type="protein sequence ID" value="APW44818.1"/>
    <property type="molecule type" value="Genomic_DNA"/>
</dbReference>
<dbReference type="eggNOG" id="COG1077">
    <property type="taxonomic scope" value="Bacteria"/>
</dbReference>
<dbReference type="Proteomes" id="UP000186110">
    <property type="component" value="Chromosome"/>
</dbReference>
<accession>A0A1P8KFS9</accession>
<dbReference type="Gene3D" id="3.30.420.40">
    <property type="match status" value="1"/>
</dbReference>
<sequence length="161" mass="17274">MASIFGTALYVQLSPARLTIRNAKTGEVVSEPPELALTRGAKPTIMGVGNLARMCGRTEPVDIINPFAHPRTLIGDFTVGEQVLKAFVTRMKGSSLFAPAPFIVMHPLGDHEGGLTQVEIRALHELALGAGAREVSVWQGRALTDEEVLSRQFPSDGKVLS</sequence>
<dbReference type="STRING" id="1484693.RS694_11075"/>
<protein>
    <submittedName>
        <fullName evidence="1">Rod shape-determining protein MreB</fullName>
    </submittedName>
</protein>
<evidence type="ECO:0000313" key="1">
    <source>
        <dbReference type="EMBL" id="APW44818.1"/>
    </source>
</evidence>
<evidence type="ECO:0000313" key="2">
    <source>
        <dbReference type="Proteomes" id="UP000186110"/>
    </source>
</evidence>
<dbReference type="KEGG" id="rsb:RS694_11075"/>
<dbReference type="Pfam" id="PF06723">
    <property type="entry name" value="MreB_Mbl"/>
    <property type="match status" value="1"/>
</dbReference>
<dbReference type="InterPro" id="IPR056546">
    <property type="entry name" value="MreB_MamK-like"/>
</dbReference>
<organism evidence="1 2">
    <name type="scientific">Rhodoferax saidenbachensis</name>
    <dbReference type="NCBI Taxonomy" id="1484693"/>
    <lineage>
        <taxon>Bacteria</taxon>
        <taxon>Pseudomonadati</taxon>
        <taxon>Pseudomonadota</taxon>
        <taxon>Betaproteobacteria</taxon>
        <taxon>Burkholderiales</taxon>
        <taxon>Comamonadaceae</taxon>
        <taxon>Rhodoferax</taxon>
    </lineage>
</organism>
<keyword evidence="2" id="KW-1185">Reference proteome</keyword>
<proteinExistence type="predicted"/>
<dbReference type="AlphaFoldDB" id="A0A1P8KFS9"/>
<reference evidence="1 2" key="1">
    <citation type="submission" date="2017-01" db="EMBL/GenBank/DDBJ databases">
        <authorList>
            <person name="Mah S.A."/>
            <person name="Swanson W.J."/>
            <person name="Moy G.W."/>
            <person name="Vacquier V.D."/>
        </authorList>
    </citation>
    <scope>NUCLEOTIDE SEQUENCE [LARGE SCALE GENOMIC DNA]</scope>
    <source>
        <strain evidence="1 2">DSM 22694</strain>
    </source>
</reference>
<gene>
    <name evidence="1" type="ORF">RS694_11075</name>
</gene>
<name>A0A1P8KFS9_9BURK</name>